<keyword evidence="1" id="KW-1133">Transmembrane helix</keyword>
<keyword evidence="1" id="KW-0472">Membrane</keyword>
<evidence type="ECO:0000313" key="3">
    <source>
        <dbReference type="Proteomes" id="UP000284841"/>
    </source>
</evidence>
<gene>
    <name evidence="2" type="ORF">DW099_02405</name>
</gene>
<evidence type="ECO:0000256" key="1">
    <source>
        <dbReference type="SAM" id="Phobius"/>
    </source>
</evidence>
<accession>A0A415E916</accession>
<keyword evidence="3" id="KW-1185">Reference proteome</keyword>
<feature type="transmembrane region" description="Helical" evidence="1">
    <location>
        <begin position="12"/>
        <end position="43"/>
    </location>
</feature>
<organism evidence="2 3">
    <name type="scientific">Emergencia timonensis</name>
    <dbReference type="NCBI Taxonomy" id="1776384"/>
    <lineage>
        <taxon>Bacteria</taxon>
        <taxon>Bacillati</taxon>
        <taxon>Bacillota</taxon>
        <taxon>Clostridia</taxon>
        <taxon>Peptostreptococcales</taxon>
        <taxon>Anaerovoracaceae</taxon>
        <taxon>Emergencia</taxon>
    </lineage>
</organism>
<comment type="caution">
    <text evidence="2">The sequence shown here is derived from an EMBL/GenBank/DDBJ whole genome shotgun (WGS) entry which is preliminary data.</text>
</comment>
<dbReference type="Proteomes" id="UP000284841">
    <property type="component" value="Unassembled WGS sequence"/>
</dbReference>
<sequence>MERKATHTNAIAGLTLGILSLVTIWFSKILAIILSIAGIVLSLKGRSEPGGKSMATAGLICSIIGLALSLLSILWTMIFVIGFIDGVNSLWRW</sequence>
<protein>
    <submittedName>
        <fullName evidence="2">DUF4190 domain-containing protein</fullName>
    </submittedName>
</protein>
<reference evidence="2 3" key="1">
    <citation type="submission" date="2018-08" db="EMBL/GenBank/DDBJ databases">
        <title>A genome reference for cultivated species of the human gut microbiota.</title>
        <authorList>
            <person name="Zou Y."/>
            <person name="Xue W."/>
            <person name="Luo G."/>
        </authorList>
    </citation>
    <scope>NUCLEOTIDE SEQUENCE [LARGE SCALE GENOMIC DNA]</scope>
    <source>
        <strain evidence="2 3">AM07-24</strain>
    </source>
</reference>
<dbReference type="STRING" id="1776384.GCA_900086585_02792"/>
<keyword evidence="1" id="KW-0812">Transmembrane</keyword>
<proteinExistence type="predicted"/>
<dbReference type="EMBL" id="QRMS01000001">
    <property type="protein sequence ID" value="RHJ90095.1"/>
    <property type="molecule type" value="Genomic_DNA"/>
</dbReference>
<dbReference type="AlphaFoldDB" id="A0A415E916"/>
<dbReference type="OrthoDB" id="9944240at2"/>
<evidence type="ECO:0000313" key="2">
    <source>
        <dbReference type="EMBL" id="RHJ90095.1"/>
    </source>
</evidence>
<name>A0A415E916_9FIRM</name>
<feature type="transmembrane region" description="Helical" evidence="1">
    <location>
        <begin position="55"/>
        <end position="84"/>
    </location>
</feature>